<feature type="region of interest" description="Disordered" evidence="1">
    <location>
        <begin position="1"/>
        <end position="25"/>
    </location>
</feature>
<proteinExistence type="predicted"/>
<evidence type="ECO:0000256" key="1">
    <source>
        <dbReference type="SAM" id="MobiDB-lite"/>
    </source>
</evidence>
<feature type="non-terminal residue" evidence="2">
    <location>
        <position position="1"/>
    </location>
</feature>
<protein>
    <submittedName>
        <fullName evidence="2">Uncharacterized protein</fullName>
    </submittedName>
</protein>
<dbReference type="EMBL" id="JADXDR010000172">
    <property type="protein sequence ID" value="KAI7836860.1"/>
    <property type="molecule type" value="Genomic_DNA"/>
</dbReference>
<gene>
    <name evidence="2" type="ORF">COHA_009281</name>
</gene>
<reference evidence="2" key="1">
    <citation type="submission" date="2020-11" db="EMBL/GenBank/DDBJ databases">
        <title>Chlorella ohadii genome sequencing and assembly.</title>
        <authorList>
            <person name="Murik O."/>
            <person name="Treves H."/>
            <person name="Kedem I."/>
            <person name="Shotland Y."/>
            <person name="Kaplan A."/>
        </authorList>
    </citation>
    <scope>NUCLEOTIDE SEQUENCE</scope>
    <source>
        <strain evidence="2">1</strain>
    </source>
</reference>
<accession>A0AAD5DF23</accession>
<name>A0AAD5DF23_9CHLO</name>
<comment type="caution">
    <text evidence="2">The sequence shown here is derived from an EMBL/GenBank/DDBJ whole genome shotgun (WGS) entry which is preliminary data.</text>
</comment>
<sequence>DGGEADRSQQSGKHGSKKPPKRGTQAALQATPYAASSDYFRKLVENEEITAAMHAVMETHGALVEACAEDLERGRRAADLEELRARMIKAAAAAATARVDLQHCYSRLRPTLLQHVVELECGVGDMLALAFMHGFMMAIEQVLGVAQVLQVASAQRRDNLRSWLQAWAATSGQV</sequence>
<dbReference type="Proteomes" id="UP001205105">
    <property type="component" value="Unassembled WGS sequence"/>
</dbReference>
<evidence type="ECO:0000313" key="3">
    <source>
        <dbReference type="Proteomes" id="UP001205105"/>
    </source>
</evidence>
<keyword evidence="3" id="KW-1185">Reference proteome</keyword>
<evidence type="ECO:0000313" key="2">
    <source>
        <dbReference type="EMBL" id="KAI7836860.1"/>
    </source>
</evidence>
<organism evidence="2 3">
    <name type="scientific">Chlorella ohadii</name>
    <dbReference type="NCBI Taxonomy" id="2649997"/>
    <lineage>
        <taxon>Eukaryota</taxon>
        <taxon>Viridiplantae</taxon>
        <taxon>Chlorophyta</taxon>
        <taxon>core chlorophytes</taxon>
        <taxon>Trebouxiophyceae</taxon>
        <taxon>Chlorellales</taxon>
        <taxon>Chlorellaceae</taxon>
        <taxon>Chlorella clade</taxon>
        <taxon>Chlorella</taxon>
    </lineage>
</organism>
<dbReference type="AlphaFoldDB" id="A0AAD5DF23"/>